<dbReference type="SUPFAM" id="SSF141868">
    <property type="entry name" value="EAL domain-like"/>
    <property type="match status" value="1"/>
</dbReference>
<evidence type="ECO:0000259" key="2">
    <source>
        <dbReference type="PROSITE" id="PS50887"/>
    </source>
</evidence>
<dbReference type="Gene3D" id="3.20.20.450">
    <property type="entry name" value="EAL domain"/>
    <property type="match status" value="1"/>
</dbReference>
<dbReference type="PANTHER" id="PTHR33121:SF71">
    <property type="entry name" value="OXYGEN SENSOR PROTEIN DOSP"/>
    <property type="match status" value="1"/>
</dbReference>
<dbReference type="GO" id="GO:0071111">
    <property type="term" value="F:cyclic-guanylate-specific phosphodiesterase activity"/>
    <property type="evidence" value="ECO:0007669"/>
    <property type="project" value="InterPro"/>
</dbReference>
<dbReference type="InterPro" id="IPR001633">
    <property type="entry name" value="EAL_dom"/>
</dbReference>
<name>A0A162TA40_9CLOT</name>
<dbReference type="Proteomes" id="UP000076603">
    <property type="component" value="Unassembled WGS sequence"/>
</dbReference>
<protein>
    <submittedName>
        <fullName evidence="3">Phytochrome-like protein cph2</fullName>
    </submittedName>
</protein>
<dbReference type="Pfam" id="PF00990">
    <property type="entry name" value="GGDEF"/>
    <property type="match status" value="1"/>
</dbReference>
<feature type="domain" description="GGDEF" evidence="2">
    <location>
        <begin position="1"/>
        <end position="44"/>
    </location>
</feature>
<comment type="caution">
    <text evidence="3">The sequence shown here is derived from an EMBL/GenBank/DDBJ whole genome shotgun (WGS) entry which is preliminary data.</text>
</comment>
<dbReference type="PROSITE" id="PS50883">
    <property type="entry name" value="EAL"/>
    <property type="match status" value="1"/>
</dbReference>
<reference evidence="3 4" key="1">
    <citation type="submission" date="2016-04" db="EMBL/GenBank/DDBJ databases">
        <title>Genome sequence of Clostridium magnum DSM 2767.</title>
        <authorList>
            <person name="Poehlein A."/>
            <person name="Uhlig R."/>
            <person name="Fischer R."/>
            <person name="Bahl H."/>
            <person name="Daniel R."/>
        </authorList>
    </citation>
    <scope>NUCLEOTIDE SEQUENCE [LARGE SCALE GENOMIC DNA]</scope>
    <source>
        <strain evidence="3 4">DSM 2767</strain>
    </source>
</reference>
<accession>A0A162TA40</accession>
<evidence type="ECO:0000313" key="3">
    <source>
        <dbReference type="EMBL" id="KZL92400.1"/>
    </source>
</evidence>
<gene>
    <name evidence="3" type="primary">cph2_3</name>
    <name evidence="3" type="ORF">CLMAG_22090</name>
</gene>
<dbReference type="STRING" id="1121326.CLMAG_22090"/>
<feature type="domain" description="EAL" evidence="1">
    <location>
        <begin position="53"/>
        <end position="305"/>
    </location>
</feature>
<sequence>MTTSIGISIFPRDSYDANDLLKFADLAMYESKARGKNTCTFFEQALSESYTRRILIENELKEAIKNNEFSIVYQPQIDALENRIFGFEALLRWNNKKLGFVSPAEFIPIAERTGIILDIGNWVLNKVCKKIREFKAKKYRFNNVAINVSPIQTKETNFKDKIINVCKENEIALSLLEIEITERTLIELNDEKIADLYELIKKGINISIDDFGTGYSSLSYLTVIPINTLKIDKSFIDNIEDEKNRAVIECILNLSKSLKYKVIAEGVELKDQLEILMNLGCNIVQGYYFSKPVGEDELEEMLKNN</sequence>
<keyword evidence="4" id="KW-1185">Reference proteome</keyword>
<dbReference type="CDD" id="cd01948">
    <property type="entry name" value="EAL"/>
    <property type="match status" value="1"/>
</dbReference>
<dbReference type="PANTHER" id="PTHR33121">
    <property type="entry name" value="CYCLIC DI-GMP PHOSPHODIESTERASE PDEF"/>
    <property type="match status" value="1"/>
</dbReference>
<evidence type="ECO:0000259" key="1">
    <source>
        <dbReference type="PROSITE" id="PS50883"/>
    </source>
</evidence>
<dbReference type="AlphaFoldDB" id="A0A162TA40"/>
<evidence type="ECO:0000313" key="4">
    <source>
        <dbReference type="Proteomes" id="UP000076603"/>
    </source>
</evidence>
<dbReference type="InterPro" id="IPR029787">
    <property type="entry name" value="Nucleotide_cyclase"/>
</dbReference>
<dbReference type="Gene3D" id="3.30.70.270">
    <property type="match status" value="1"/>
</dbReference>
<dbReference type="InterPro" id="IPR000160">
    <property type="entry name" value="GGDEF_dom"/>
</dbReference>
<dbReference type="EMBL" id="LWAE01000002">
    <property type="protein sequence ID" value="KZL92400.1"/>
    <property type="molecule type" value="Genomic_DNA"/>
</dbReference>
<dbReference type="SMART" id="SM00052">
    <property type="entry name" value="EAL"/>
    <property type="match status" value="1"/>
</dbReference>
<dbReference type="PATRIC" id="fig|1121326.3.peg.2202"/>
<organism evidence="3 4">
    <name type="scientific">Clostridium magnum DSM 2767</name>
    <dbReference type="NCBI Taxonomy" id="1121326"/>
    <lineage>
        <taxon>Bacteria</taxon>
        <taxon>Bacillati</taxon>
        <taxon>Bacillota</taxon>
        <taxon>Clostridia</taxon>
        <taxon>Eubacteriales</taxon>
        <taxon>Clostridiaceae</taxon>
        <taxon>Clostridium</taxon>
    </lineage>
</organism>
<dbReference type="InterPro" id="IPR043128">
    <property type="entry name" value="Rev_trsase/Diguanyl_cyclase"/>
</dbReference>
<dbReference type="SUPFAM" id="SSF55073">
    <property type="entry name" value="Nucleotide cyclase"/>
    <property type="match status" value="1"/>
</dbReference>
<dbReference type="PROSITE" id="PS50887">
    <property type="entry name" value="GGDEF"/>
    <property type="match status" value="1"/>
</dbReference>
<proteinExistence type="predicted"/>
<dbReference type="InterPro" id="IPR035919">
    <property type="entry name" value="EAL_sf"/>
</dbReference>
<dbReference type="Pfam" id="PF00563">
    <property type="entry name" value="EAL"/>
    <property type="match status" value="1"/>
</dbReference>
<dbReference type="InterPro" id="IPR050706">
    <property type="entry name" value="Cyclic-di-GMP_PDE-like"/>
</dbReference>